<dbReference type="GO" id="GO:0006508">
    <property type="term" value="P:proteolysis"/>
    <property type="evidence" value="ECO:0007669"/>
    <property type="project" value="UniProtKB-KW"/>
</dbReference>
<keyword evidence="4" id="KW-0788">Thiol protease</keyword>
<name>A0A0P9FD78_9CHLR</name>
<dbReference type="PROSITE" id="PS51935">
    <property type="entry name" value="NLPC_P60"/>
    <property type="match status" value="1"/>
</dbReference>
<dbReference type="Pfam" id="PF00877">
    <property type="entry name" value="NLPC_P60"/>
    <property type="match status" value="1"/>
</dbReference>
<feature type="domain" description="NlpC/P60" evidence="5">
    <location>
        <begin position="214"/>
        <end position="342"/>
    </location>
</feature>
<dbReference type="Proteomes" id="UP000050509">
    <property type="component" value="Unassembled WGS sequence"/>
</dbReference>
<evidence type="ECO:0000256" key="1">
    <source>
        <dbReference type="ARBA" id="ARBA00007074"/>
    </source>
</evidence>
<reference evidence="6 7" key="1">
    <citation type="submission" date="2015-09" db="EMBL/GenBank/DDBJ databases">
        <title>Draft genome sequence of Kouleothrix aurantiaca JCM 19913.</title>
        <authorList>
            <person name="Hemp J."/>
        </authorList>
    </citation>
    <scope>NUCLEOTIDE SEQUENCE [LARGE SCALE GENOMIC DNA]</scope>
    <source>
        <strain evidence="6 7">COM-B</strain>
    </source>
</reference>
<dbReference type="PANTHER" id="PTHR47053">
    <property type="entry name" value="MUREIN DD-ENDOPEPTIDASE MEPH-RELATED"/>
    <property type="match status" value="1"/>
</dbReference>
<comment type="similarity">
    <text evidence="1">Belongs to the peptidase C40 family.</text>
</comment>
<dbReference type="InterPro" id="IPR051202">
    <property type="entry name" value="Peptidase_C40"/>
</dbReference>
<dbReference type="InterPro" id="IPR038765">
    <property type="entry name" value="Papain-like_cys_pep_sf"/>
</dbReference>
<proteinExistence type="inferred from homology"/>
<dbReference type="SUPFAM" id="SSF54001">
    <property type="entry name" value="Cysteine proteinases"/>
    <property type="match status" value="1"/>
</dbReference>
<evidence type="ECO:0000256" key="2">
    <source>
        <dbReference type="ARBA" id="ARBA00022670"/>
    </source>
</evidence>
<dbReference type="InterPro" id="IPR000064">
    <property type="entry name" value="NLP_P60_dom"/>
</dbReference>
<evidence type="ECO:0000313" key="6">
    <source>
        <dbReference type="EMBL" id="KPV54642.1"/>
    </source>
</evidence>
<evidence type="ECO:0000259" key="5">
    <source>
        <dbReference type="PROSITE" id="PS51935"/>
    </source>
</evidence>
<keyword evidence="3" id="KW-0378">Hydrolase</keyword>
<evidence type="ECO:0000313" key="7">
    <source>
        <dbReference type="Proteomes" id="UP000050509"/>
    </source>
</evidence>
<keyword evidence="2" id="KW-0645">Protease</keyword>
<gene>
    <name evidence="6" type="ORF">SE17_02485</name>
</gene>
<dbReference type="EMBL" id="LJCR01000028">
    <property type="protein sequence ID" value="KPV54642.1"/>
    <property type="molecule type" value="Genomic_DNA"/>
</dbReference>
<evidence type="ECO:0000256" key="3">
    <source>
        <dbReference type="ARBA" id="ARBA00022801"/>
    </source>
</evidence>
<dbReference type="Gene3D" id="3.90.1720.10">
    <property type="entry name" value="endopeptidase domain like (from Nostoc punctiforme)"/>
    <property type="match status" value="1"/>
</dbReference>
<organism evidence="6 7">
    <name type="scientific">Kouleothrix aurantiaca</name>
    <dbReference type="NCBI Taxonomy" id="186479"/>
    <lineage>
        <taxon>Bacteria</taxon>
        <taxon>Bacillati</taxon>
        <taxon>Chloroflexota</taxon>
        <taxon>Chloroflexia</taxon>
        <taxon>Chloroflexales</taxon>
        <taxon>Roseiflexineae</taxon>
        <taxon>Roseiflexaceae</taxon>
        <taxon>Kouleothrix</taxon>
    </lineage>
</organism>
<protein>
    <recommendedName>
        <fullName evidence="5">NlpC/P60 domain-containing protein</fullName>
    </recommendedName>
</protein>
<dbReference type="GO" id="GO:0008234">
    <property type="term" value="F:cysteine-type peptidase activity"/>
    <property type="evidence" value="ECO:0007669"/>
    <property type="project" value="UniProtKB-KW"/>
</dbReference>
<dbReference type="AlphaFoldDB" id="A0A0P9FD78"/>
<keyword evidence="7" id="KW-1185">Reference proteome</keyword>
<sequence>MVNKLLTIFGATLIAAYLLLFLSGSVSIPKAFGKAEVPSKVWNVTVAGKQYQVRVGRQAEAQAEPQVQANQLDLSQLGDQSRVQWSLDLLNALGNTQPTIETVVFITAWQAGENTNAAFNPLATTQSADGATCFNYINGRCGVRNYTSREQGLQATIETITNGYYPNILAGLQTNQPELALNDGELGVWGTGGGNVRERYAEVLAMAQRVTDQVAVRQQLVDYALSLQGLQYVYGGRSTSGADCSGTMQLVYLTITGKDIGATTFSQYPALEPIELADIQPGDLWYGQYTDDQHTGMVADVDGDGKWDLINNGGLTSSMHVDYDFLTEPYFNQHTMGFRRAF</sequence>
<evidence type="ECO:0000256" key="4">
    <source>
        <dbReference type="ARBA" id="ARBA00022807"/>
    </source>
</evidence>
<dbReference type="PANTHER" id="PTHR47053:SF1">
    <property type="entry name" value="MUREIN DD-ENDOPEPTIDASE MEPH-RELATED"/>
    <property type="match status" value="1"/>
</dbReference>
<comment type="caution">
    <text evidence="6">The sequence shown here is derived from an EMBL/GenBank/DDBJ whole genome shotgun (WGS) entry which is preliminary data.</text>
</comment>
<accession>A0A0P9FD78</accession>